<dbReference type="Proteomes" id="UP001375743">
    <property type="component" value="Unassembled WGS sequence"/>
</dbReference>
<evidence type="ECO:0000256" key="2">
    <source>
        <dbReference type="ARBA" id="ARBA00009387"/>
    </source>
</evidence>
<dbReference type="InterPro" id="IPR000189">
    <property type="entry name" value="Transglyc_AS"/>
</dbReference>
<name>A0ABU8XU26_9PROT</name>
<dbReference type="SUPFAM" id="SSF53955">
    <property type="entry name" value="Lysozyme-like"/>
    <property type="match status" value="1"/>
</dbReference>
<gene>
    <name evidence="6" type="ORF">U1T56_16265</name>
</gene>
<dbReference type="Gene3D" id="1.10.530.10">
    <property type="match status" value="1"/>
</dbReference>
<feature type="region of interest" description="Disordered" evidence="4">
    <location>
        <begin position="126"/>
        <end position="154"/>
    </location>
</feature>
<dbReference type="Pfam" id="PF01464">
    <property type="entry name" value="SLT"/>
    <property type="match status" value="1"/>
</dbReference>
<feature type="compositionally biased region" description="Polar residues" evidence="4">
    <location>
        <begin position="138"/>
        <end position="147"/>
    </location>
</feature>
<comment type="caution">
    <text evidence="6">The sequence shown here is derived from an EMBL/GenBank/DDBJ whole genome shotgun (WGS) entry which is preliminary data.</text>
</comment>
<dbReference type="InterPro" id="IPR023346">
    <property type="entry name" value="Lysozyme-like_dom_sf"/>
</dbReference>
<sequence length="519" mass="57655">MLAGLSVFTLQADPGSAQEAGVRVARLTPETEAPEPLGPLPRPLAFADMVRYRQIFSLQHEAKWAEADRLIARLDNDLLLGHVLAERYLHPTYRSSYAELAAWLDRYADLPQAERIYRLALSRKPAKAAPPPEPARISTGSFDQQANGVGEPARPRELWRKGLSAWRTGSIEAAAEHFARLAGSEGLTGEDLAGAAFWAARASLRARQPQNVARFLRLAARGSDGFYGLLAQKMLDESIDFDWHEEEVKESMLETLLRFPAAERAIALGHVGERDLADDEIRRLAGRGRPDLAPGLMALAMELELPSAQIRLADQLRRLDGRRHDGAFFPLPRWQPAGGYKLDPNLVFAIIRAESGFDPEARSPRGALGLMQVMPDTGRLIARSMKLAYNGDDWLLHPPNNMAVGQAWLKQLARTRTVGNSLVHLVAAYNAGESRLAGWLDRELKDTRQDPLLFIESIPLAETRSYIKRVLANLWAYQARAGQPIPSLQALAENRWPEVMPVGRTDADAKESRRHARAN</sequence>
<evidence type="ECO:0000259" key="5">
    <source>
        <dbReference type="Pfam" id="PF01464"/>
    </source>
</evidence>
<evidence type="ECO:0000256" key="1">
    <source>
        <dbReference type="ARBA" id="ARBA00007734"/>
    </source>
</evidence>
<evidence type="ECO:0000256" key="4">
    <source>
        <dbReference type="SAM" id="MobiDB-lite"/>
    </source>
</evidence>
<organism evidence="6 7">
    <name type="scientific">Benzoatithermus flavus</name>
    <dbReference type="NCBI Taxonomy" id="3108223"/>
    <lineage>
        <taxon>Bacteria</taxon>
        <taxon>Pseudomonadati</taxon>
        <taxon>Pseudomonadota</taxon>
        <taxon>Alphaproteobacteria</taxon>
        <taxon>Geminicoccales</taxon>
        <taxon>Geminicoccaceae</taxon>
        <taxon>Benzoatithermus</taxon>
    </lineage>
</organism>
<dbReference type="PROSITE" id="PS00922">
    <property type="entry name" value="TRANSGLYCOSYLASE"/>
    <property type="match status" value="1"/>
</dbReference>
<dbReference type="CDD" id="cd13401">
    <property type="entry name" value="Slt70-like"/>
    <property type="match status" value="1"/>
</dbReference>
<keyword evidence="3" id="KW-0732">Signal</keyword>
<comment type="similarity">
    <text evidence="2">Belongs to the virb1 family.</text>
</comment>
<dbReference type="RefSeq" id="WP_418160558.1">
    <property type="nucleotide sequence ID" value="NZ_JBBLZC010000017.1"/>
</dbReference>
<dbReference type="PANTHER" id="PTHR37423">
    <property type="entry name" value="SOLUBLE LYTIC MUREIN TRANSGLYCOSYLASE-RELATED"/>
    <property type="match status" value="1"/>
</dbReference>
<dbReference type="PANTHER" id="PTHR37423:SF2">
    <property type="entry name" value="MEMBRANE-BOUND LYTIC MUREIN TRANSGLYCOSYLASE C"/>
    <property type="match status" value="1"/>
</dbReference>
<dbReference type="EMBL" id="JBBLZC010000017">
    <property type="protein sequence ID" value="MEK0084710.1"/>
    <property type="molecule type" value="Genomic_DNA"/>
</dbReference>
<keyword evidence="7" id="KW-1185">Reference proteome</keyword>
<reference evidence="6 7" key="1">
    <citation type="submission" date="2024-01" db="EMBL/GenBank/DDBJ databases">
        <title>Multi-omics insights into the function and evolution of sodium benzoate biodegradation pathways in Benzoatithermus flavus gen. nov., sp. nov. from hot spring.</title>
        <authorList>
            <person name="Hu C.-J."/>
            <person name="Li W.-J."/>
        </authorList>
    </citation>
    <scope>NUCLEOTIDE SEQUENCE [LARGE SCALE GENOMIC DNA]</scope>
    <source>
        <strain evidence="6 7">SYSU G07066</strain>
    </source>
</reference>
<evidence type="ECO:0000256" key="3">
    <source>
        <dbReference type="ARBA" id="ARBA00022729"/>
    </source>
</evidence>
<proteinExistence type="inferred from homology"/>
<comment type="similarity">
    <text evidence="1">Belongs to the transglycosylase Slt family.</text>
</comment>
<accession>A0ABU8XU26</accession>
<dbReference type="InterPro" id="IPR008258">
    <property type="entry name" value="Transglycosylase_SLT_dom_1"/>
</dbReference>
<evidence type="ECO:0000313" key="7">
    <source>
        <dbReference type="Proteomes" id="UP001375743"/>
    </source>
</evidence>
<feature type="domain" description="Transglycosylase SLT" evidence="5">
    <location>
        <begin position="339"/>
        <end position="443"/>
    </location>
</feature>
<protein>
    <submittedName>
        <fullName evidence="6">Lytic transglycosylase domain-containing protein</fullName>
    </submittedName>
</protein>
<dbReference type="SUPFAM" id="SSF48435">
    <property type="entry name" value="Bacterial muramidases"/>
    <property type="match status" value="2"/>
</dbReference>
<dbReference type="Gene3D" id="1.25.20.10">
    <property type="entry name" value="Bacterial muramidases"/>
    <property type="match status" value="1"/>
</dbReference>
<dbReference type="InterPro" id="IPR008939">
    <property type="entry name" value="Lytic_TGlycosylase_superhlx_U"/>
</dbReference>
<evidence type="ECO:0000313" key="6">
    <source>
        <dbReference type="EMBL" id="MEK0084710.1"/>
    </source>
</evidence>